<evidence type="ECO:0000313" key="7">
    <source>
        <dbReference type="Proteomes" id="UP000184510"/>
    </source>
</evidence>
<dbReference type="PANTHER" id="PTHR11085:SF4">
    <property type="entry name" value="NAD-DEPENDENT PROTEIN DEACYLASE"/>
    <property type="match status" value="1"/>
</dbReference>
<sequence length="235" mass="26205">MSRPINPNKIVIFTGAGISAESGIMTFRDKDGHWAKMDPMKVVSTEAWDSNPQALIDFHNARLATIEKAQPNAAHLALRDLEEKYEVIVVTQNVDDLHERAGSSRILHLHGIVTEVFPDGCRERAVYRGYEPLSLEEKDPYGRPFRPNTVLFGEQILHCEEAIEAISDAGKILVVGTSLAVYPAAGLLNKASFHAEKIIVSHEVESVPYGYEFIRGDATVQVPFLVRKWLSEAKR</sequence>
<accession>A0A1M6SDQ1</accession>
<dbReference type="PANTHER" id="PTHR11085">
    <property type="entry name" value="NAD-DEPENDENT PROTEIN DEACYLASE SIRTUIN-5, MITOCHONDRIAL-RELATED"/>
    <property type="match status" value="1"/>
</dbReference>
<dbReference type="PROSITE" id="PS50305">
    <property type="entry name" value="SIRTUIN"/>
    <property type="match status" value="1"/>
</dbReference>
<dbReference type="Gene3D" id="3.40.50.1220">
    <property type="entry name" value="TPP-binding domain"/>
    <property type="match status" value="1"/>
</dbReference>
<organism evidence="6 7">
    <name type="scientific">Rubritalea squalenifaciens DSM 18772</name>
    <dbReference type="NCBI Taxonomy" id="1123071"/>
    <lineage>
        <taxon>Bacteria</taxon>
        <taxon>Pseudomonadati</taxon>
        <taxon>Verrucomicrobiota</taxon>
        <taxon>Verrucomicrobiia</taxon>
        <taxon>Verrucomicrobiales</taxon>
        <taxon>Rubritaleaceae</taxon>
        <taxon>Rubritalea</taxon>
    </lineage>
</organism>
<reference evidence="6 7" key="1">
    <citation type="submission" date="2016-11" db="EMBL/GenBank/DDBJ databases">
        <authorList>
            <person name="Jaros S."/>
            <person name="Januszkiewicz K."/>
            <person name="Wedrychowicz H."/>
        </authorList>
    </citation>
    <scope>NUCLEOTIDE SEQUENCE [LARGE SCALE GENOMIC DNA]</scope>
    <source>
        <strain evidence="6 7">DSM 18772</strain>
    </source>
</reference>
<dbReference type="Gene3D" id="3.30.1600.10">
    <property type="entry name" value="SIR2/SIRT2 'Small Domain"/>
    <property type="match status" value="1"/>
</dbReference>
<dbReference type="Pfam" id="PF02146">
    <property type="entry name" value="SIR2"/>
    <property type="match status" value="1"/>
</dbReference>
<dbReference type="EC" id="2.3.1.286" evidence="1"/>
<evidence type="ECO:0000256" key="4">
    <source>
        <dbReference type="PROSITE-ProRule" id="PRU00236"/>
    </source>
</evidence>
<dbReference type="InterPro" id="IPR050134">
    <property type="entry name" value="NAD-dep_sirtuin_deacylases"/>
</dbReference>
<keyword evidence="7" id="KW-1185">Reference proteome</keyword>
<dbReference type="OrthoDB" id="9800582at2"/>
<proteinExistence type="predicted"/>
<name>A0A1M6SDQ1_9BACT</name>
<feature type="domain" description="Deacetylase sirtuin-type" evidence="5">
    <location>
        <begin position="1"/>
        <end position="232"/>
    </location>
</feature>
<protein>
    <recommendedName>
        <fullName evidence="1">protein acetyllysine N-acetyltransferase</fullName>
        <ecNumber evidence="1">2.3.1.286</ecNumber>
    </recommendedName>
</protein>
<dbReference type="GO" id="GO:0017136">
    <property type="term" value="F:histone deacetylase activity, NAD-dependent"/>
    <property type="evidence" value="ECO:0007669"/>
    <property type="project" value="TreeGrafter"/>
</dbReference>
<evidence type="ECO:0000256" key="2">
    <source>
        <dbReference type="ARBA" id="ARBA00022679"/>
    </source>
</evidence>
<dbReference type="RefSeq" id="WP_143185332.1">
    <property type="nucleotide sequence ID" value="NZ_FQYR01000009.1"/>
</dbReference>
<dbReference type="InParanoid" id="A0A1M6SDQ1"/>
<dbReference type="GO" id="GO:0070403">
    <property type="term" value="F:NAD+ binding"/>
    <property type="evidence" value="ECO:0007669"/>
    <property type="project" value="InterPro"/>
</dbReference>
<evidence type="ECO:0000259" key="5">
    <source>
        <dbReference type="PROSITE" id="PS50305"/>
    </source>
</evidence>
<dbReference type="FunCoup" id="A0A1M6SDQ1">
    <property type="interactions" value="352"/>
</dbReference>
<gene>
    <name evidence="6" type="ORF">SAMN02745181_3797</name>
</gene>
<comment type="caution">
    <text evidence="4">Lacks conserved residue(s) required for the propagation of feature annotation.</text>
</comment>
<dbReference type="STRING" id="1123071.SAMN02745181_3797"/>
<dbReference type="InterPro" id="IPR026591">
    <property type="entry name" value="Sirtuin_cat_small_dom_sf"/>
</dbReference>
<dbReference type="InterPro" id="IPR003000">
    <property type="entry name" value="Sirtuin"/>
</dbReference>
<keyword evidence="3" id="KW-0520">NAD</keyword>
<dbReference type="AlphaFoldDB" id="A0A1M6SDQ1"/>
<evidence type="ECO:0000256" key="1">
    <source>
        <dbReference type="ARBA" id="ARBA00012928"/>
    </source>
</evidence>
<evidence type="ECO:0000256" key="3">
    <source>
        <dbReference type="ARBA" id="ARBA00023027"/>
    </source>
</evidence>
<dbReference type="Proteomes" id="UP000184510">
    <property type="component" value="Unassembled WGS sequence"/>
</dbReference>
<keyword evidence="2" id="KW-0808">Transferase</keyword>
<dbReference type="InterPro" id="IPR026590">
    <property type="entry name" value="Ssirtuin_cat_dom"/>
</dbReference>
<dbReference type="InterPro" id="IPR029035">
    <property type="entry name" value="DHS-like_NAD/FAD-binding_dom"/>
</dbReference>
<dbReference type="SUPFAM" id="SSF52467">
    <property type="entry name" value="DHS-like NAD/FAD-binding domain"/>
    <property type="match status" value="1"/>
</dbReference>
<evidence type="ECO:0000313" key="6">
    <source>
        <dbReference type="EMBL" id="SHK42795.1"/>
    </source>
</evidence>
<dbReference type="EMBL" id="FQYR01000009">
    <property type="protein sequence ID" value="SHK42795.1"/>
    <property type="molecule type" value="Genomic_DNA"/>
</dbReference>